<reference evidence="1 2" key="1">
    <citation type="journal article" date="2019" name="Int. J. Syst. Evol. Microbiol.">
        <title>The Global Catalogue of Microorganisms (GCM) 10K type strain sequencing project: providing services to taxonomists for standard genome sequencing and annotation.</title>
        <authorList>
            <consortium name="The Broad Institute Genomics Platform"/>
            <consortium name="The Broad Institute Genome Sequencing Center for Infectious Disease"/>
            <person name="Wu L."/>
            <person name="Ma J."/>
        </authorList>
    </citation>
    <scope>NUCLEOTIDE SEQUENCE [LARGE SCALE GENOMIC DNA]</scope>
    <source>
        <strain evidence="1 2">CGMCC 1.12859</strain>
    </source>
</reference>
<protein>
    <submittedName>
        <fullName evidence="1">Uncharacterized protein</fullName>
    </submittedName>
</protein>
<keyword evidence="2" id="KW-1185">Reference proteome</keyword>
<evidence type="ECO:0000313" key="1">
    <source>
        <dbReference type="EMBL" id="MFD1567606.1"/>
    </source>
</evidence>
<proteinExistence type="predicted"/>
<gene>
    <name evidence="1" type="ORF">ACFSAU_08885</name>
</gene>
<dbReference type="Proteomes" id="UP001597139">
    <property type="component" value="Unassembled WGS sequence"/>
</dbReference>
<name>A0ABD6BR81_9EURY</name>
<organism evidence="1 2">
    <name type="scientific">Halolamina litorea</name>
    <dbReference type="NCBI Taxonomy" id="1515593"/>
    <lineage>
        <taxon>Archaea</taxon>
        <taxon>Methanobacteriati</taxon>
        <taxon>Methanobacteriota</taxon>
        <taxon>Stenosarchaea group</taxon>
        <taxon>Halobacteria</taxon>
        <taxon>Halobacteriales</taxon>
        <taxon>Haloferacaceae</taxon>
    </lineage>
</organism>
<dbReference type="EMBL" id="JBHUCZ010000007">
    <property type="protein sequence ID" value="MFD1567606.1"/>
    <property type="molecule type" value="Genomic_DNA"/>
</dbReference>
<dbReference type="AlphaFoldDB" id="A0ABD6BR81"/>
<comment type="caution">
    <text evidence="1">The sequence shown here is derived from an EMBL/GenBank/DDBJ whole genome shotgun (WGS) entry which is preliminary data.</text>
</comment>
<evidence type="ECO:0000313" key="2">
    <source>
        <dbReference type="Proteomes" id="UP001597139"/>
    </source>
</evidence>
<dbReference type="RefSeq" id="WP_267647440.1">
    <property type="nucleotide sequence ID" value="NZ_JANHGR010000002.1"/>
</dbReference>
<sequence length="294" mass="32480">MTRTTRARRTLAGAAALLLALLAVGLARARRRGSEVPLSPITADWYVGPNFVERRGIHTGDEPAGEVDDTAHFAGESFDPTRLHPEVRRFYERTADYEMRYRATWHRPFRTGAAAASHLTSRVEQLNLPGPGEEDWHRLESRFLDVAEPGSVTIDADPDEPAREDVRAWVRTDPETAEAVFVALYATHHRDGEGFVNISVPVPVGGVDTVLRPEHLAIDASDDDDRTGIRLTTESAGDPGLYLRTPLGAFEAPAGQTFEVWPAEGDDDADLRATHEMWLAGATFLTVEYEIERA</sequence>
<accession>A0ABD6BR81</accession>